<evidence type="ECO:0000259" key="3">
    <source>
        <dbReference type="Pfam" id="PF01370"/>
    </source>
</evidence>
<keyword evidence="1" id="KW-0560">Oxidoreductase</keyword>
<comment type="caution">
    <text evidence="4">The sequence shown here is derived from an EMBL/GenBank/DDBJ whole genome shotgun (WGS) entry which is preliminary data.</text>
</comment>
<dbReference type="InterPro" id="IPR050425">
    <property type="entry name" value="NAD(P)_dehydrat-like"/>
</dbReference>
<name>A0A0W7VHU4_9HYPO</name>
<evidence type="ECO:0000256" key="2">
    <source>
        <dbReference type="ARBA" id="ARBA00023445"/>
    </source>
</evidence>
<dbReference type="GO" id="GO:0016616">
    <property type="term" value="F:oxidoreductase activity, acting on the CH-OH group of donors, NAD or NADP as acceptor"/>
    <property type="evidence" value="ECO:0007669"/>
    <property type="project" value="TreeGrafter"/>
</dbReference>
<dbReference type="OrthoDB" id="2735536at2759"/>
<dbReference type="Gene3D" id="3.40.50.720">
    <property type="entry name" value="NAD(P)-binding Rossmann-like Domain"/>
    <property type="match status" value="1"/>
</dbReference>
<proteinExistence type="inferred from homology"/>
<sequence length="343" mass="37387">MAPAEYAIPVGSLILVTGANGYIGSHVVDQLLALGYKVRGTVRDKKPWLDEFFEKKYGKGKFESVSVQAIEAAGAFSNVAEGASGVVHVASDVSFGLDPNVVIPIAVQGTINILEAAAKQPSITRFVITSSSAAVINPEPNKKGVKIDENTWNEAAIKLAWSGNLTGNVPEGLEGAIVYSASKTEAEKAAWKWVQENKPNFVLNTVQPNFNFGQVLIPEHQTGSTMGFVRKWFKGDFSILGFPPQHFIDVQDCARLHVAGLLDPSVKDQRIFGLVQEFNWTDILGIFRKLRPELKLPEDPVNEGRDLTEVVPKDKAEKLLKDFFGQPGWTSLEDSLKAGIADL</sequence>
<accession>A0A0W7VHU4</accession>
<evidence type="ECO:0000313" key="4">
    <source>
        <dbReference type="EMBL" id="PNP39917.1"/>
    </source>
</evidence>
<reference evidence="4 5" key="1">
    <citation type="submission" date="2017-02" db="EMBL/GenBank/DDBJ databases">
        <title>Genomes of Trichoderma spp. with biocontrol activity.</title>
        <authorList>
            <person name="Gardiner D."/>
            <person name="Kazan K."/>
            <person name="Vos C."/>
            <person name="Harvey P."/>
        </authorList>
    </citation>
    <scope>NUCLEOTIDE SEQUENCE [LARGE SCALE GENOMIC DNA]</scope>
    <source>
        <strain evidence="4 5">A5MH</strain>
    </source>
</reference>
<gene>
    <name evidence="4" type="ORF">TGAMA5MH_08183</name>
</gene>
<dbReference type="RefSeq" id="XP_018659219.2">
    <property type="nucleotide sequence ID" value="XM_018807575.2"/>
</dbReference>
<evidence type="ECO:0000256" key="1">
    <source>
        <dbReference type="ARBA" id="ARBA00023002"/>
    </source>
</evidence>
<comment type="similarity">
    <text evidence="2">Belongs to the NAD(P)-dependent epimerase/dehydratase family. Dihydroflavonol-4-reductase subfamily.</text>
</comment>
<dbReference type="FunFam" id="3.40.50.720:FF:000426">
    <property type="entry name" value="Aldehyde reductase 2"/>
    <property type="match status" value="1"/>
</dbReference>
<dbReference type="InterPro" id="IPR036291">
    <property type="entry name" value="NAD(P)-bd_dom_sf"/>
</dbReference>
<dbReference type="Proteomes" id="UP000236546">
    <property type="component" value="Unassembled WGS sequence"/>
</dbReference>
<dbReference type="EMBL" id="MTYH01000074">
    <property type="protein sequence ID" value="PNP39917.1"/>
    <property type="molecule type" value="Genomic_DNA"/>
</dbReference>
<dbReference type="AlphaFoldDB" id="A0A0W7VHU4"/>
<dbReference type="PANTHER" id="PTHR10366">
    <property type="entry name" value="NAD DEPENDENT EPIMERASE/DEHYDRATASE"/>
    <property type="match status" value="1"/>
</dbReference>
<organism evidence="4 5">
    <name type="scientific">Trichoderma gamsii</name>
    <dbReference type="NCBI Taxonomy" id="398673"/>
    <lineage>
        <taxon>Eukaryota</taxon>
        <taxon>Fungi</taxon>
        <taxon>Dikarya</taxon>
        <taxon>Ascomycota</taxon>
        <taxon>Pezizomycotina</taxon>
        <taxon>Sordariomycetes</taxon>
        <taxon>Hypocreomycetidae</taxon>
        <taxon>Hypocreales</taxon>
        <taxon>Hypocreaceae</taxon>
        <taxon>Trichoderma</taxon>
    </lineage>
</organism>
<evidence type="ECO:0000313" key="5">
    <source>
        <dbReference type="Proteomes" id="UP000236546"/>
    </source>
</evidence>
<dbReference type="PANTHER" id="PTHR10366:SF562">
    <property type="entry name" value="ALDEHYDE REDUCTASE II (AFU_ORTHOLOGUE AFUA_1G11360)"/>
    <property type="match status" value="1"/>
</dbReference>
<dbReference type="Pfam" id="PF01370">
    <property type="entry name" value="Epimerase"/>
    <property type="match status" value="1"/>
</dbReference>
<dbReference type="SUPFAM" id="SSF51735">
    <property type="entry name" value="NAD(P)-binding Rossmann-fold domains"/>
    <property type="match status" value="1"/>
</dbReference>
<feature type="domain" description="NAD-dependent epimerase/dehydratase" evidence="3">
    <location>
        <begin position="14"/>
        <end position="136"/>
    </location>
</feature>
<protein>
    <recommendedName>
        <fullName evidence="3">NAD-dependent epimerase/dehydratase domain-containing protein</fullName>
    </recommendedName>
</protein>
<dbReference type="InterPro" id="IPR001509">
    <property type="entry name" value="Epimerase_deHydtase"/>
</dbReference>